<comment type="caution">
    <text evidence="3">The sequence shown here is derived from an EMBL/GenBank/DDBJ whole genome shotgun (WGS) entry which is preliminary data.</text>
</comment>
<dbReference type="GO" id="GO:0004806">
    <property type="term" value="F:triacylglycerol lipase activity"/>
    <property type="evidence" value="ECO:0007669"/>
    <property type="project" value="TreeGrafter"/>
</dbReference>
<feature type="domain" description="SGNH hydrolase-type esterase" evidence="2">
    <location>
        <begin position="26"/>
        <end position="318"/>
    </location>
</feature>
<dbReference type="PANTHER" id="PTHR37981">
    <property type="entry name" value="LIPASE 2"/>
    <property type="match status" value="1"/>
</dbReference>
<dbReference type="InterPro" id="IPR037460">
    <property type="entry name" value="SEST-like"/>
</dbReference>
<keyword evidence="4" id="KW-1185">Reference proteome</keyword>
<reference evidence="3 4" key="1">
    <citation type="submission" date="2015-06" db="EMBL/GenBank/DDBJ databases">
        <title>Draft genome of the ant-associated black yeast Phialophora attae CBS 131958.</title>
        <authorList>
            <person name="Moreno L.F."/>
            <person name="Stielow B.J."/>
            <person name="de Hoog S."/>
            <person name="Vicente V.A."/>
            <person name="Weiss V.A."/>
            <person name="de Vries M."/>
            <person name="Cruz L.M."/>
            <person name="Souza E.M."/>
        </authorList>
    </citation>
    <scope>NUCLEOTIDE SEQUENCE [LARGE SCALE GENOMIC DNA]</scope>
    <source>
        <strain evidence="3 4">CBS 131958</strain>
    </source>
</reference>
<dbReference type="GeneID" id="28733618"/>
<dbReference type="AlphaFoldDB" id="A0A0N0NPR6"/>
<evidence type="ECO:0000313" key="3">
    <source>
        <dbReference type="EMBL" id="KPI43061.1"/>
    </source>
</evidence>
<dbReference type="Proteomes" id="UP000038010">
    <property type="component" value="Unassembled WGS sequence"/>
</dbReference>
<dbReference type="RefSeq" id="XP_018003024.1">
    <property type="nucleotide sequence ID" value="XM_018141738.1"/>
</dbReference>
<name>A0A0N0NPR6_9EURO</name>
<dbReference type="InterPro" id="IPR013830">
    <property type="entry name" value="SGNH_hydro"/>
</dbReference>
<feature type="signal peptide" evidence="1">
    <location>
        <begin position="1"/>
        <end position="25"/>
    </location>
</feature>
<evidence type="ECO:0000259" key="2">
    <source>
        <dbReference type="Pfam" id="PF13472"/>
    </source>
</evidence>
<gene>
    <name evidence="3" type="ORF">AB675_1819</name>
</gene>
<dbReference type="InterPro" id="IPR036514">
    <property type="entry name" value="SGNH_hydro_sf"/>
</dbReference>
<dbReference type="SUPFAM" id="SSF52266">
    <property type="entry name" value="SGNH hydrolase"/>
    <property type="match status" value="1"/>
</dbReference>
<accession>A0A0N0NPR6</accession>
<dbReference type="Pfam" id="PF13472">
    <property type="entry name" value="Lipase_GDSL_2"/>
    <property type="match status" value="1"/>
</dbReference>
<protein>
    <submittedName>
        <fullName evidence="3">Lipase 1</fullName>
    </submittedName>
</protein>
<dbReference type="PANTHER" id="PTHR37981:SF1">
    <property type="entry name" value="SGNH HYDROLASE-TYPE ESTERASE DOMAIN-CONTAINING PROTEIN"/>
    <property type="match status" value="1"/>
</dbReference>
<dbReference type="CDD" id="cd01823">
    <property type="entry name" value="SEST_like"/>
    <property type="match status" value="1"/>
</dbReference>
<proteinExistence type="predicted"/>
<organism evidence="3 4">
    <name type="scientific">Cyphellophora attinorum</name>
    <dbReference type="NCBI Taxonomy" id="1664694"/>
    <lineage>
        <taxon>Eukaryota</taxon>
        <taxon>Fungi</taxon>
        <taxon>Dikarya</taxon>
        <taxon>Ascomycota</taxon>
        <taxon>Pezizomycotina</taxon>
        <taxon>Eurotiomycetes</taxon>
        <taxon>Chaetothyriomycetidae</taxon>
        <taxon>Chaetothyriales</taxon>
        <taxon>Cyphellophoraceae</taxon>
        <taxon>Cyphellophora</taxon>
    </lineage>
</organism>
<evidence type="ECO:0000313" key="4">
    <source>
        <dbReference type="Proteomes" id="UP000038010"/>
    </source>
</evidence>
<dbReference type="STRING" id="1664694.A0A0N0NPR6"/>
<dbReference type="GO" id="GO:0019433">
    <property type="term" value="P:triglyceride catabolic process"/>
    <property type="evidence" value="ECO:0007669"/>
    <property type="project" value="TreeGrafter"/>
</dbReference>
<dbReference type="VEuPathDB" id="FungiDB:AB675_1819"/>
<keyword evidence="1" id="KW-0732">Signal</keyword>
<feature type="chain" id="PRO_5005856957" evidence="1">
    <location>
        <begin position="26"/>
        <end position="333"/>
    </location>
</feature>
<evidence type="ECO:0000256" key="1">
    <source>
        <dbReference type="SAM" id="SignalP"/>
    </source>
</evidence>
<dbReference type="Gene3D" id="3.40.50.1110">
    <property type="entry name" value="SGNH hydrolase"/>
    <property type="match status" value="1"/>
</dbReference>
<dbReference type="OrthoDB" id="1896086at2759"/>
<dbReference type="EMBL" id="LFJN01000006">
    <property type="protein sequence ID" value="KPI43061.1"/>
    <property type="molecule type" value="Genomic_DNA"/>
</dbReference>
<sequence>MHQPIPTTFALLGLLFSSAAALTYAALGDSYPAGDGAGHALLPPDHPDFGCGRFTSAYPVLLSQTPELNINPSSDFLNLPCGGASTSSVRRTQLPLLLRGSDGWDVLTLTVGGNEVGFFEVLNACVYRFFPVLPGRGCVAELERARSLVEDGGGKGLLKGVGELVRELAGYKDEVGGRLLVTGYARFFNEDTEWCDGVSFAGAGWEELFLTRAMRREFNEVVRLLNDIIRANAEVHGAEYVDIDAVFEGHRFCEEGGWEALISDETWFFGAPEQEQRSSTTVDINGKRRQETVLRLPRPIGGFVNMTRAFHPTVLGHEAVAKQIADMLLSISE</sequence>